<dbReference type="EMBL" id="JACVVD010000002">
    <property type="protein sequence ID" value="MBD0379863.1"/>
    <property type="molecule type" value="Genomic_DNA"/>
</dbReference>
<keyword evidence="1" id="KW-1133">Transmembrane helix</keyword>
<evidence type="ECO:0000313" key="2">
    <source>
        <dbReference type="EMBL" id="MBD0379863.1"/>
    </source>
</evidence>
<dbReference type="Proteomes" id="UP000650466">
    <property type="component" value="Unassembled WGS sequence"/>
</dbReference>
<evidence type="ECO:0000313" key="3">
    <source>
        <dbReference type="Proteomes" id="UP000650466"/>
    </source>
</evidence>
<feature type="transmembrane region" description="Helical" evidence="1">
    <location>
        <begin position="19"/>
        <end position="36"/>
    </location>
</feature>
<gene>
    <name evidence="2" type="ORF">ICC18_07040</name>
</gene>
<keyword evidence="1" id="KW-0812">Transmembrane</keyword>
<evidence type="ECO:0000256" key="1">
    <source>
        <dbReference type="SAM" id="Phobius"/>
    </source>
</evidence>
<dbReference type="RefSeq" id="WP_188173644.1">
    <property type="nucleotide sequence ID" value="NZ_JACVVD010000002.1"/>
</dbReference>
<protein>
    <submittedName>
        <fullName evidence="2">Uncharacterized protein</fullName>
    </submittedName>
</protein>
<name>A0A926KMI9_9BACL</name>
<keyword evidence="1" id="KW-0472">Membrane</keyword>
<accession>A0A926KMI9</accession>
<sequence>MLLIKGFGLLHFASTDVPFGAYVLLLVSVLFSLLLWRRAFKGKKA</sequence>
<reference evidence="2" key="1">
    <citation type="submission" date="2020-09" db="EMBL/GenBank/DDBJ databases">
        <title>Draft Genome Sequence of Paenibacillus sp. WST5.</title>
        <authorList>
            <person name="Bao Z."/>
        </authorList>
    </citation>
    <scope>NUCLEOTIDE SEQUENCE</scope>
    <source>
        <strain evidence="2">WST5</strain>
    </source>
</reference>
<proteinExistence type="predicted"/>
<comment type="caution">
    <text evidence="2">The sequence shown here is derived from an EMBL/GenBank/DDBJ whole genome shotgun (WGS) entry which is preliminary data.</text>
</comment>
<dbReference type="AlphaFoldDB" id="A0A926KMI9"/>
<keyword evidence="3" id="KW-1185">Reference proteome</keyword>
<organism evidence="2 3">
    <name type="scientific">Paenibacillus sedimenti</name>
    <dbReference type="NCBI Taxonomy" id="2770274"/>
    <lineage>
        <taxon>Bacteria</taxon>
        <taxon>Bacillati</taxon>
        <taxon>Bacillota</taxon>
        <taxon>Bacilli</taxon>
        <taxon>Bacillales</taxon>
        <taxon>Paenibacillaceae</taxon>
        <taxon>Paenibacillus</taxon>
    </lineage>
</organism>